<organism evidence="1 2">
    <name type="scientific">Burkholderia contaminans</name>
    <dbReference type="NCBI Taxonomy" id="488447"/>
    <lineage>
        <taxon>Bacteria</taxon>
        <taxon>Pseudomonadati</taxon>
        <taxon>Pseudomonadota</taxon>
        <taxon>Betaproteobacteria</taxon>
        <taxon>Burkholderiales</taxon>
        <taxon>Burkholderiaceae</taxon>
        <taxon>Burkholderia</taxon>
        <taxon>Burkholderia cepacia complex</taxon>
    </lineage>
</organism>
<sequence>MRLLTTAEADEYLQKIGMHIGSWNQIADIPRESTVRTYLPYSAPTNSRELYVFAHHAAGWLPAGKWKIFQIDNSSAFRGDELRFIDTLLGPNTDLGREIDAWSRSLLFDGAANANLDVSTELTIARLIYLFLLFEQHAYVVSSASLNGQRLGVQDGVVYFESDVFYRPIADQLIRVFESEPLRLPSWMDRFLDIA</sequence>
<evidence type="ECO:0000313" key="1">
    <source>
        <dbReference type="EMBL" id="VWD65125.1"/>
    </source>
</evidence>
<gene>
    <name evidence="1" type="ORF">BCO71033_07261</name>
</gene>
<protein>
    <submittedName>
        <fullName evidence="1">Uncharacterized protein</fullName>
    </submittedName>
</protein>
<accession>A0A6P3CAT1</accession>
<dbReference type="AlphaFoldDB" id="A0A6P3CAT1"/>
<reference evidence="1 2" key="1">
    <citation type="submission" date="2019-09" db="EMBL/GenBank/DDBJ databases">
        <authorList>
            <person name="Depoorter E."/>
        </authorList>
    </citation>
    <scope>NUCLEOTIDE SEQUENCE [LARGE SCALE GENOMIC DNA]</scope>
    <source>
        <strain evidence="1">R-71033</strain>
    </source>
</reference>
<dbReference type="EMBL" id="CABVQS010000056">
    <property type="protein sequence ID" value="VWD65125.1"/>
    <property type="molecule type" value="Genomic_DNA"/>
</dbReference>
<dbReference type="RefSeq" id="WP_089487014.1">
    <property type="nucleotide sequence ID" value="NZ_CABVQS010000056.1"/>
</dbReference>
<dbReference type="Proteomes" id="UP000494109">
    <property type="component" value="Unassembled WGS sequence"/>
</dbReference>
<proteinExistence type="predicted"/>
<evidence type="ECO:0000313" key="2">
    <source>
        <dbReference type="Proteomes" id="UP000494109"/>
    </source>
</evidence>
<name>A0A6P3CAT1_9BURK</name>